<dbReference type="Pfam" id="PF25917">
    <property type="entry name" value="BSH_RND"/>
    <property type="match status" value="1"/>
</dbReference>
<dbReference type="Gene3D" id="2.40.50.100">
    <property type="match status" value="1"/>
</dbReference>
<evidence type="ECO:0000256" key="3">
    <source>
        <dbReference type="ARBA" id="ARBA00022989"/>
    </source>
</evidence>
<evidence type="ECO:0000259" key="7">
    <source>
        <dbReference type="Pfam" id="PF25917"/>
    </source>
</evidence>
<dbReference type="EMBL" id="SNQI01000001">
    <property type="protein sequence ID" value="TEW76512.1"/>
    <property type="molecule type" value="Genomic_DNA"/>
</dbReference>
<comment type="subcellular location">
    <subcellularLocation>
        <location evidence="1">Membrane</location>
        <topology evidence="1">Single-pass membrane protein</topology>
    </subcellularLocation>
</comment>
<reference evidence="8 9" key="1">
    <citation type="journal article" date="2011" name="J. Microbiol.">
        <title>Gramella jeungdoensis sp. nov., isolated from a solar saltern in Korea.</title>
        <authorList>
            <person name="Joung Y."/>
            <person name="Kim H."/>
            <person name="Jang T."/>
            <person name="Ahn T.S."/>
            <person name="Joh K."/>
        </authorList>
    </citation>
    <scope>NUCLEOTIDE SEQUENCE [LARGE SCALE GENOMIC DNA]</scope>
    <source>
        <strain evidence="8 9">KCTC 23123</strain>
    </source>
</reference>
<dbReference type="Gene3D" id="2.40.30.170">
    <property type="match status" value="1"/>
</dbReference>
<dbReference type="GO" id="GO:0016020">
    <property type="term" value="C:membrane"/>
    <property type="evidence" value="ECO:0007669"/>
    <property type="project" value="UniProtKB-SubCell"/>
</dbReference>
<feature type="domain" description="Multidrug resistance protein MdtA-like barrel-sandwich hybrid" evidence="7">
    <location>
        <begin position="62"/>
        <end position="256"/>
    </location>
</feature>
<dbReference type="InterPro" id="IPR058625">
    <property type="entry name" value="MdtA-like_BSH"/>
</dbReference>
<keyword evidence="2 5" id="KW-0812">Transmembrane</keyword>
<dbReference type="OrthoDB" id="9811754at2"/>
<dbReference type="PANTHER" id="PTHR30386:SF26">
    <property type="entry name" value="TRANSPORT PROTEIN COMB"/>
    <property type="match status" value="1"/>
</dbReference>
<evidence type="ECO:0000256" key="2">
    <source>
        <dbReference type="ARBA" id="ARBA00022692"/>
    </source>
</evidence>
<keyword evidence="3 5" id="KW-1133">Transmembrane helix</keyword>
<evidence type="ECO:0000256" key="1">
    <source>
        <dbReference type="ARBA" id="ARBA00004167"/>
    </source>
</evidence>
<dbReference type="SUPFAM" id="SSF111369">
    <property type="entry name" value="HlyD-like secretion proteins"/>
    <property type="match status" value="2"/>
</dbReference>
<keyword evidence="9" id="KW-1185">Reference proteome</keyword>
<dbReference type="InterPro" id="IPR050739">
    <property type="entry name" value="MFP"/>
</dbReference>
<dbReference type="PANTHER" id="PTHR30386">
    <property type="entry name" value="MEMBRANE FUSION SUBUNIT OF EMRAB-TOLC MULTIDRUG EFFLUX PUMP"/>
    <property type="match status" value="1"/>
</dbReference>
<name>A0A4Y8AWV5_9FLAO</name>
<accession>A0A4Y8AWV5</accession>
<dbReference type="Proteomes" id="UP000298517">
    <property type="component" value="Unassembled WGS sequence"/>
</dbReference>
<evidence type="ECO:0000256" key="5">
    <source>
        <dbReference type="SAM" id="Phobius"/>
    </source>
</evidence>
<sequence length="355" mass="39527">MSNNKTQTEKKSTKNKRFVFYTNLLVFIVAITALMLVVKYYFHIGDKNFTNDAQVEAYINPINTRVSAYIKEIKFEENQKVKKGDTLVILDDSEIKAKVTQAEAAYLNALAGEQTTLSSVNTISNNTHIIEANIAGAESNLWNAEQNLKRFENLLKEEAVTQQQYDGVKTQYDAANAQYKSLLGQRKSVDYSLKEMAGRIEMSKAGIKQAQAALELAKLNLSYTIITAPYDGFMGRRIVNEGQLLNPSQQVASIITSDKKWVIANFRETQMESINIGTAINVKVDALGGKKYMGKVTSISAATGSRLSSIPVDNSTGNFVKVQQRIPVRIDFTEENAIEDLKLLRVGMNVDITLK</sequence>
<evidence type="ECO:0000259" key="6">
    <source>
        <dbReference type="Pfam" id="PF25876"/>
    </source>
</evidence>
<organism evidence="8 9">
    <name type="scientific">Gramella jeungdoensis</name>
    <dbReference type="NCBI Taxonomy" id="708091"/>
    <lineage>
        <taxon>Bacteria</taxon>
        <taxon>Pseudomonadati</taxon>
        <taxon>Bacteroidota</taxon>
        <taxon>Flavobacteriia</taxon>
        <taxon>Flavobacteriales</taxon>
        <taxon>Flavobacteriaceae</taxon>
        <taxon>Christiangramia</taxon>
    </lineage>
</organism>
<protein>
    <submittedName>
        <fullName evidence="8">HlyD family secretion protein</fullName>
    </submittedName>
</protein>
<keyword evidence="4 5" id="KW-0472">Membrane</keyword>
<feature type="transmembrane region" description="Helical" evidence="5">
    <location>
        <begin position="20"/>
        <end position="42"/>
    </location>
</feature>
<evidence type="ECO:0000313" key="8">
    <source>
        <dbReference type="EMBL" id="TEW76512.1"/>
    </source>
</evidence>
<dbReference type="Gene3D" id="1.10.287.470">
    <property type="entry name" value="Helix hairpin bin"/>
    <property type="match status" value="1"/>
</dbReference>
<evidence type="ECO:0000256" key="4">
    <source>
        <dbReference type="ARBA" id="ARBA00023136"/>
    </source>
</evidence>
<dbReference type="InterPro" id="IPR058624">
    <property type="entry name" value="MdtA-like_HH"/>
</dbReference>
<dbReference type="Pfam" id="PF25876">
    <property type="entry name" value="HH_MFP_RND"/>
    <property type="match status" value="1"/>
</dbReference>
<dbReference type="GO" id="GO:0055085">
    <property type="term" value="P:transmembrane transport"/>
    <property type="evidence" value="ECO:0007669"/>
    <property type="project" value="InterPro"/>
</dbReference>
<feature type="domain" description="Multidrug resistance protein MdtA-like alpha-helical hairpin" evidence="6">
    <location>
        <begin position="131"/>
        <end position="180"/>
    </location>
</feature>
<proteinExistence type="predicted"/>
<evidence type="ECO:0000313" key="9">
    <source>
        <dbReference type="Proteomes" id="UP000298517"/>
    </source>
</evidence>
<dbReference type="RefSeq" id="WP_134246524.1">
    <property type="nucleotide sequence ID" value="NZ_SNQI01000001.1"/>
</dbReference>
<gene>
    <name evidence="8" type="ORF">E2488_01290</name>
</gene>
<dbReference type="AlphaFoldDB" id="A0A4Y8AWV5"/>
<comment type="caution">
    <text evidence="8">The sequence shown here is derived from an EMBL/GenBank/DDBJ whole genome shotgun (WGS) entry which is preliminary data.</text>
</comment>